<dbReference type="AlphaFoldDB" id="A0A2S8F7B0"/>
<dbReference type="OrthoDB" id="9785907at2"/>
<comment type="caution">
    <text evidence="1">The sequence shown here is derived from an EMBL/GenBank/DDBJ whole genome shotgun (WGS) entry which is preliminary data.</text>
</comment>
<accession>A0A2S8F7B0</accession>
<dbReference type="InterPro" id="IPR036237">
    <property type="entry name" value="Xyl_isomerase-like_sf"/>
</dbReference>
<dbReference type="EMBL" id="PUIA01000051">
    <property type="protein sequence ID" value="PQO28020.1"/>
    <property type="molecule type" value="Genomic_DNA"/>
</dbReference>
<dbReference type="RefSeq" id="WP_105355641.1">
    <property type="nucleotide sequence ID" value="NZ_PUIA01000051.1"/>
</dbReference>
<dbReference type="NCBIfam" id="NF035939">
    <property type="entry name" value="TIM_EboE"/>
    <property type="match status" value="1"/>
</dbReference>
<evidence type="ECO:0008006" key="3">
    <source>
        <dbReference type="Google" id="ProtNLM"/>
    </source>
</evidence>
<dbReference type="SUPFAM" id="SSF51658">
    <property type="entry name" value="Xylose isomerase-like"/>
    <property type="match status" value="1"/>
</dbReference>
<organism evidence="1 2">
    <name type="scientific">Blastopirellula marina</name>
    <dbReference type="NCBI Taxonomy" id="124"/>
    <lineage>
        <taxon>Bacteria</taxon>
        <taxon>Pseudomonadati</taxon>
        <taxon>Planctomycetota</taxon>
        <taxon>Planctomycetia</taxon>
        <taxon>Pirellulales</taxon>
        <taxon>Pirellulaceae</taxon>
        <taxon>Blastopirellula</taxon>
    </lineage>
</organism>
<sequence>MAIQSWTGYCTNVHAGANLEQTQQNLITHASRVQQILGPQQPLGVGLWLSNSTAQSLVEPGKLDEFAQLLRDNQWIPYTFNGFPFGDFHKSIVKHDVYLPTWWQPERLAYTKNLVTILDRLLSAGEEGSISTMPIAWGTPEPCEQQWSLAAQNMLSLVQHLYELEQATGRLIYVCIEPEPGCLLDTTEDVIEFFQKRLFPAGDPERIRRYLRVCHDVCHAAVMFEDQLSVLEKYAQAGILIGKVQISSAIEIRFADLTEDERHAVLSEVSEFAEDRYLHQTTSRDAEGTLRYFDDLPFALQEASQKVPENETWRIHFHMPIYLDQFGLLRTTQSHIHDFLSEIRNHPEIRHFEVETYAWGVLPKELQHNELAEGIAQEIHWLRQQLTHSQQA</sequence>
<reference evidence="1 2" key="1">
    <citation type="submission" date="2018-02" db="EMBL/GenBank/DDBJ databases">
        <title>Comparative genomes isolates from brazilian mangrove.</title>
        <authorList>
            <person name="Araujo J.E."/>
            <person name="Taketani R.G."/>
            <person name="Silva M.C.P."/>
            <person name="Loureco M.V."/>
            <person name="Andreote F.D."/>
        </authorList>
    </citation>
    <scope>NUCLEOTIDE SEQUENCE [LARGE SCALE GENOMIC DNA]</scope>
    <source>
        <strain evidence="1 2">HEX-2 MGV</strain>
    </source>
</reference>
<name>A0A2S8F7B0_9BACT</name>
<protein>
    <recommendedName>
        <fullName evidence="3">Xylose isomerase</fullName>
    </recommendedName>
</protein>
<gene>
    <name evidence="1" type="ORF">C5Y96_16730</name>
</gene>
<dbReference type="Proteomes" id="UP000240009">
    <property type="component" value="Unassembled WGS sequence"/>
</dbReference>
<evidence type="ECO:0000313" key="2">
    <source>
        <dbReference type="Proteomes" id="UP000240009"/>
    </source>
</evidence>
<evidence type="ECO:0000313" key="1">
    <source>
        <dbReference type="EMBL" id="PQO28020.1"/>
    </source>
</evidence>
<dbReference type="Gene3D" id="3.20.20.150">
    <property type="entry name" value="Divalent-metal-dependent TIM barrel enzymes"/>
    <property type="match status" value="1"/>
</dbReference>
<proteinExistence type="predicted"/>